<reference evidence="3" key="1">
    <citation type="journal article" date="2012" name="MBio">
        <title>Comparative genome analysis of Trichophyton rubrum and related dermatophytes reveals candidate genes involved in infection.</title>
        <authorList>
            <person name="Martinez D.A."/>
            <person name="Oliver B.G."/>
            <person name="Graeser Y."/>
            <person name="Goldberg J.M."/>
            <person name="Li W."/>
            <person name="Martinez-Rossi N.M."/>
            <person name="Monod M."/>
            <person name="Shelest E."/>
            <person name="Barton R.C."/>
            <person name="Birch E."/>
            <person name="Brakhage A.A."/>
            <person name="Chen Z."/>
            <person name="Gurr S.J."/>
            <person name="Heiman D."/>
            <person name="Heitman J."/>
            <person name="Kosti I."/>
            <person name="Rossi A."/>
            <person name="Saif S."/>
            <person name="Samalova M."/>
            <person name="Saunders C.W."/>
            <person name="Shea T."/>
            <person name="Summerbell R.C."/>
            <person name="Xu J."/>
            <person name="Young S."/>
            <person name="Zeng Q."/>
            <person name="Birren B.W."/>
            <person name="Cuomo C.A."/>
            <person name="White T.C."/>
        </authorList>
    </citation>
    <scope>NUCLEOTIDE SEQUENCE [LARGE SCALE GENOMIC DNA]</scope>
    <source>
        <strain evidence="3">ATCC MYA-4604 / CBS 118893</strain>
    </source>
</reference>
<evidence type="ECO:0000313" key="2">
    <source>
        <dbReference type="EMBL" id="EFR04284.1"/>
    </source>
</evidence>
<dbReference type="GeneID" id="10026542"/>
<proteinExistence type="predicted"/>
<keyword evidence="3" id="KW-1185">Reference proteome</keyword>
<dbReference type="PANTHER" id="PTHR42080">
    <property type="entry name" value="SRR1 DOMAIN-CONTAINING PROTEIN"/>
    <property type="match status" value="1"/>
</dbReference>
<dbReference type="Proteomes" id="UP000002669">
    <property type="component" value="Unassembled WGS sequence"/>
</dbReference>
<dbReference type="HOGENOM" id="CLU_032332_0_0_1"/>
<dbReference type="VEuPathDB" id="FungiDB:MGYG_07293"/>
<name>E4V2L9_ARTGP</name>
<dbReference type="InParanoid" id="E4V2L9"/>
<evidence type="ECO:0000313" key="3">
    <source>
        <dbReference type="Proteomes" id="UP000002669"/>
    </source>
</evidence>
<dbReference type="PANTHER" id="PTHR42080:SF3">
    <property type="entry name" value="SRR1-LIKE DOMAIN-CONTAINING PROTEIN"/>
    <property type="match status" value="1"/>
</dbReference>
<dbReference type="RefSeq" id="XP_003171292.1">
    <property type="nucleotide sequence ID" value="XM_003171244.1"/>
</dbReference>
<sequence length="359" mass="41049">MAATIKVYIPPEDYPSLEEIRKSYTNHHLPKATINKIRSDIQAMYDAGVPFFTRDSIRDVYEQLKGDLRQGRTISVRGLDGVMVDYDIKVGDAWTRNEDLPENIEEVVVKPYIFYVSAEYLRTYIFSEREAYCNMRITSDIAERDRTTKEFIKPVPSSDIVKSAFKQALEQWESSETCLNLQSTLSKMTFHPDLKITKIVAFACGEITGRFSDAPNDELGKLFWENSSAQHALILTLQKSLSHLSKANQAIQCFMQDPSYTPLDSEVLAEYGVNTLNDPEGFLEVDDTTVIISCAPDIPVKEIIVDIARPAMMFWDFYEHKPEGRVHTDPCSPRIKKFLTTHYQESEFPLAVISEEQEE</sequence>
<evidence type="ECO:0000259" key="1">
    <source>
        <dbReference type="Pfam" id="PF07985"/>
    </source>
</evidence>
<dbReference type="InterPro" id="IPR012942">
    <property type="entry name" value="SRR1-like"/>
</dbReference>
<accession>E4V2L9</accession>
<dbReference type="EMBL" id="DS989827">
    <property type="protein sequence ID" value="EFR04284.1"/>
    <property type="molecule type" value="Genomic_DNA"/>
</dbReference>
<organism evidence="3">
    <name type="scientific">Arthroderma gypseum (strain ATCC MYA-4604 / CBS 118893)</name>
    <name type="common">Microsporum gypseum</name>
    <dbReference type="NCBI Taxonomy" id="535722"/>
    <lineage>
        <taxon>Eukaryota</taxon>
        <taxon>Fungi</taxon>
        <taxon>Dikarya</taxon>
        <taxon>Ascomycota</taxon>
        <taxon>Pezizomycotina</taxon>
        <taxon>Eurotiomycetes</taxon>
        <taxon>Eurotiomycetidae</taxon>
        <taxon>Onygenales</taxon>
        <taxon>Arthrodermataceae</taxon>
        <taxon>Nannizzia</taxon>
    </lineage>
</organism>
<dbReference type="AlphaFoldDB" id="E4V2L9"/>
<dbReference type="Pfam" id="PF07985">
    <property type="entry name" value="SRR1"/>
    <property type="match status" value="1"/>
</dbReference>
<gene>
    <name evidence="2" type="ORF">MGYG_07293</name>
</gene>
<feature type="domain" description="SRR1-like" evidence="1">
    <location>
        <begin position="192"/>
        <end position="318"/>
    </location>
</feature>
<dbReference type="OMA" id="NTCEEER"/>
<dbReference type="eggNOG" id="ENOG502SF95">
    <property type="taxonomic scope" value="Eukaryota"/>
</dbReference>
<dbReference type="OrthoDB" id="5230585at2759"/>
<protein>
    <recommendedName>
        <fullName evidence="1">SRR1-like domain-containing protein</fullName>
    </recommendedName>
</protein>